<dbReference type="EMBL" id="JAXOVC010000013">
    <property type="protein sequence ID" value="KAK4494543.1"/>
    <property type="molecule type" value="Genomic_DNA"/>
</dbReference>
<gene>
    <name evidence="2" type="ORF">PRZ48_013899</name>
</gene>
<evidence type="ECO:0000313" key="3">
    <source>
        <dbReference type="Proteomes" id="UP001305779"/>
    </source>
</evidence>
<sequence>MAPSNTTPADEMDDEALDDDCDWYQKYIDMKAKYEAAQQELDEMKRDFKQLNEKYVCLQIKHADSQSEGITKGL</sequence>
<evidence type="ECO:0000256" key="1">
    <source>
        <dbReference type="SAM" id="Coils"/>
    </source>
</evidence>
<evidence type="ECO:0000313" key="2">
    <source>
        <dbReference type="EMBL" id="KAK4494543.1"/>
    </source>
</evidence>
<protein>
    <submittedName>
        <fullName evidence="2">Uncharacterized protein</fullName>
    </submittedName>
</protein>
<reference evidence="2 3" key="1">
    <citation type="journal article" date="2023" name="G3 (Bethesda)">
        <title>A chromosome-level genome assembly of Zasmidium syzygii isolated from banana leaves.</title>
        <authorList>
            <person name="van Westerhoven A.C."/>
            <person name="Mehrabi R."/>
            <person name="Talebi R."/>
            <person name="Steentjes M.B.F."/>
            <person name="Corcolon B."/>
            <person name="Chong P.A."/>
            <person name="Kema G.H.J."/>
            <person name="Seidl M.F."/>
        </authorList>
    </citation>
    <scope>NUCLEOTIDE SEQUENCE [LARGE SCALE GENOMIC DNA]</scope>
    <source>
        <strain evidence="2 3">P124</strain>
    </source>
</reference>
<proteinExistence type="predicted"/>
<feature type="coiled-coil region" evidence="1">
    <location>
        <begin position="27"/>
        <end position="61"/>
    </location>
</feature>
<keyword evidence="3" id="KW-1185">Reference proteome</keyword>
<name>A0ABR0DZY8_ZASCE</name>
<dbReference type="Proteomes" id="UP001305779">
    <property type="component" value="Unassembled WGS sequence"/>
</dbReference>
<comment type="caution">
    <text evidence="2">The sequence shown here is derived from an EMBL/GenBank/DDBJ whole genome shotgun (WGS) entry which is preliminary data.</text>
</comment>
<keyword evidence="1" id="KW-0175">Coiled coil</keyword>
<accession>A0ABR0DZY8</accession>
<organism evidence="2 3">
    <name type="scientific">Zasmidium cellare</name>
    <name type="common">Wine cellar mold</name>
    <name type="synonym">Racodium cellare</name>
    <dbReference type="NCBI Taxonomy" id="395010"/>
    <lineage>
        <taxon>Eukaryota</taxon>
        <taxon>Fungi</taxon>
        <taxon>Dikarya</taxon>
        <taxon>Ascomycota</taxon>
        <taxon>Pezizomycotina</taxon>
        <taxon>Dothideomycetes</taxon>
        <taxon>Dothideomycetidae</taxon>
        <taxon>Mycosphaerellales</taxon>
        <taxon>Mycosphaerellaceae</taxon>
        <taxon>Zasmidium</taxon>
    </lineage>
</organism>